<dbReference type="GO" id="GO:0022900">
    <property type="term" value="P:electron transport chain"/>
    <property type="evidence" value="ECO:0007669"/>
    <property type="project" value="InterPro"/>
</dbReference>
<dbReference type="InterPro" id="IPR033194">
    <property type="entry name" value="MFAP1"/>
</dbReference>
<feature type="coiled-coil region" evidence="10">
    <location>
        <begin position="270"/>
        <end position="301"/>
    </location>
</feature>
<comment type="similarity">
    <text evidence="2">Belongs to the complex I NDUFS4 subunit family.</text>
</comment>
<evidence type="ECO:0000256" key="6">
    <source>
        <dbReference type="ARBA" id="ARBA00022946"/>
    </source>
</evidence>
<evidence type="ECO:0000256" key="8">
    <source>
        <dbReference type="ARBA" id="ARBA00023128"/>
    </source>
</evidence>
<keyword evidence="4" id="KW-0679">Respiratory chain</keyword>
<evidence type="ECO:0000256" key="7">
    <source>
        <dbReference type="ARBA" id="ARBA00022982"/>
    </source>
</evidence>
<dbReference type="AlphaFoldDB" id="A0AAW1Q0M0"/>
<feature type="domain" description="Micro-fibrillar-associated protein 1 C-terminal" evidence="12">
    <location>
        <begin position="247"/>
        <end position="469"/>
    </location>
</feature>
<dbReference type="GO" id="GO:0005743">
    <property type="term" value="C:mitochondrial inner membrane"/>
    <property type="evidence" value="ECO:0007669"/>
    <property type="project" value="UniProtKB-SubCell"/>
</dbReference>
<keyword evidence="6" id="KW-0809">Transit peptide</keyword>
<keyword evidence="3" id="KW-0813">Transport</keyword>
<evidence type="ECO:0000256" key="3">
    <source>
        <dbReference type="ARBA" id="ARBA00022448"/>
    </source>
</evidence>
<dbReference type="InterPro" id="IPR009730">
    <property type="entry name" value="MFAP1_C"/>
</dbReference>
<evidence type="ECO:0000313" key="14">
    <source>
        <dbReference type="Proteomes" id="UP001489004"/>
    </source>
</evidence>
<dbReference type="InterPro" id="IPR038532">
    <property type="entry name" value="NDUFS4-like_sf"/>
</dbReference>
<evidence type="ECO:0000256" key="5">
    <source>
        <dbReference type="ARBA" id="ARBA00022792"/>
    </source>
</evidence>
<feature type="compositionally biased region" description="Acidic residues" evidence="11">
    <location>
        <begin position="222"/>
        <end position="251"/>
    </location>
</feature>
<reference evidence="13 14" key="1">
    <citation type="journal article" date="2024" name="Nat. Commun.">
        <title>Phylogenomics reveals the evolutionary origins of lichenization in chlorophyte algae.</title>
        <authorList>
            <person name="Puginier C."/>
            <person name="Libourel C."/>
            <person name="Otte J."/>
            <person name="Skaloud P."/>
            <person name="Haon M."/>
            <person name="Grisel S."/>
            <person name="Petersen M."/>
            <person name="Berrin J.G."/>
            <person name="Delaux P.M."/>
            <person name="Dal Grande F."/>
            <person name="Keller J."/>
        </authorList>
    </citation>
    <scope>NUCLEOTIDE SEQUENCE [LARGE SCALE GENOMIC DNA]</scope>
    <source>
        <strain evidence="13 14">SAG 2043</strain>
    </source>
</reference>
<dbReference type="Proteomes" id="UP001489004">
    <property type="component" value="Unassembled WGS sequence"/>
</dbReference>
<dbReference type="InterPro" id="IPR006885">
    <property type="entry name" value="NADH_UbQ_FeS_4_mit-like"/>
</dbReference>
<evidence type="ECO:0000256" key="4">
    <source>
        <dbReference type="ARBA" id="ARBA00022660"/>
    </source>
</evidence>
<feature type="compositionally biased region" description="Acidic residues" evidence="11">
    <location>
        <begin position="325"/>
        <end position="338"/>
    </location>
</feature>
<protein>
    <recommendedName>
        <fullName evidence="12">Micro-fibrillar-associated protein 1 C-terminal domain-containing protein</fullName>
    </recommendedName>
</protein>
<gene>
    <name evidence="13" type="ORF">WJX72_001977</name>
</gene>
<evidence type="ECO:0000313" key="13">
    <source>
        <dbReference type="EMBL" id="KAK9814190.1"/>
    </source>
</evidence>
<evidence type="ECO:0000259" key="12">
    <source>
        <dbReference type="Pfam" id="PF06991"/>
    </source>
</evidence>
<dbReference type="PANTHER" id="PTHR15327">
    <property type="entry name" value="MICROFIBRIL-ASSOCIATED PROTEIN"/>
    <property type="match status" value="1"/>
</dbReference>
<dbReference type="Pfam" id="PF06991">
    <property type="entry name" value="MFAP1"/>
    <property type="match status" value="1"/>
</dbReference>
<proteinExistence type="inferred from homology"/>
<keyword evidence="14" id="KW-1185">Reference proteome</keyword>
<keyword evidence="10" id="KW-0175">Coiled coil</keyword>
<dbReference type="Pfam" id="PF04800">
    <property type="entry name" value="NDUS4"/>
    <property type="match status" value="1"/>
</dbReference>
<evidence type="ECO:0000256" key="9">
    <source>
        <dbReference type="ARBA" id="ARBA00023136"/>
    </source>
</evidence>
<organism evidence="13 14">
    <name type="scientific">[Myrmecia] bisecta</name>
    <dbReference type="NCBI Taxonomy" id="41462"/>
    <lineage>
        <taxon>Eukaryota</taxon>
        <taxon>Viridiplantae</taxon>
        <taxon>Chlorophyta</taxon>
        <taxon>core chlorophytes</taxon>
        <taxon>Trebouxiophyceae</taxon>
        <taxon>Trebouxiales</taxon>
        <taxon>Trebouxiaceae</taxon>
        <taxon>Myrmecia</taxon>
    </lineage>
</organism>
<keyword evidence="9" id="KW-0472">Membrane</keyword>
<evidence type="ECO:0000256" key="11">
    <source>
        <dbReference type="SAM" id="MobiDB-lite"/>
    </source>
</evidence>
<keyword evidence="7" id="KW-0249">Electron transport</keyword>
<feature type="compositionally biased region" description="Acidic residues" evidence="11">
    <location>
        <begin position="181"/>
        <end position="204"/>
    </location>
</feature>
<evidence type="ECO:0000256" key="10">
    <source>
        <dbReference type="SAM" id="Coils"/>
    </source>
</evidence>
<dbReference type="EMBL" id="JALJOR010000007">
    <property type="protein sequence ID" value="KAK9814190.1"/>
    <property type="molecule type" value="Genomic_DNA"/>
</dbReference>
<feature type="compositionally biased region" description="Basic and acidic residues" evidence="11">
    <location>
        <begin position="420"/>
        <end position="443"/>
    </location>
</feature>
<dbReference type="Gene3D" id="3.30.160.190">
    <property type="entry name" value="atu1810 like domain"/>
    <property type="match status" value="1"/>
</dbReference>
<feature type="compositionally biased region" description="Basic and acidic residues" evidence="11">
    <location>
        <begin position="311"/>
        <end position="324"/>
    </location>
</feature>
<comment type="caution">
    <text evidence="13">The sequence shown here is derived from an EMBL/GenBank/DDBJ whole genome shotgun (WGS) entry which is preliminary data.</text>
</comment>
<feature type="region of interest" description="Disordered" evidence="11">
    <location>
        <begin position="410"/>
        <end position="443"/>
    </location>
</feature>
<feature type="compositionally biased region" description="Basic and acidic residues" evidence="11">
    <location>
        <begin position="339"/>
        <end position="391"/>
    </location>
</feature>
<name>A0AAW1Q0M0_9CHLO</name>
<feature type="region of interest" description="Disordered" evidence="11">
    <location>
        <begin position="164"/>
        <end position="260"/>
    </location>
</feature>
<evidence type="ECO:0000256" key="2">
    <source>
        <dbReference type="ARBA" id="ARBA00005882"/>
    </source>
</evidence>
<accession>A0AAW1Q0M0</accession>
<feature type="region of interest" description="Disordered" evidence="11">
    <location>
        <begin position="311"/>
        <end position="391"/>
    </location>
</feature>
<sequence>MLRQAGARAGLISRLPPACSRFFADVPAQSAEAGEAPVPRAGEVGVCSGAPQNIYKRKVLIYAPARTACQQGQSKTTEPQGKGPGWKIEFDTQEKWINPLIGWTSTADPLENVGRAALDFRTQDDAVAFCDKHGWQYELRAPKHPRKDRSKRFLGYGDNFSVKRQGFPLMPTAFDKKGSSESDESEASDEEEGKGEEEEDEEELEARRAAVREKLKKRQQQEEELLGEGDEEEEESEEGSSEYETDSDDEEYGRQMLKPVFVPKKERETIAEREAMLKEEEAEFEKNKQRLEERKTETKELVLERIKLDEATARSAKEGPKELGDIDTDDDKDEEVEYEQWKSREMRRIRRERDAKETEAREAEEREMFKKMSAEERAQWERDHPKEVDKAPRKNLKFLQKYWHQGAFFQQASDTNPSEKQVDGIYRRDFSAPTGEDKMDKTVLPKIMQVKNFGRRGRTKYTHLVDQDTTEFDNPLEPDAALRAKYEKKMAGTKDVFAAPKHTR</sequence>
<keyword evidence="8" id="KW-0496">Mitochondrion</keyword>
<feature type="compositionally biased region" description="Polar residues" evidence="11">
    <location>
        <begin position="410"/>
        <end position="419"/>
    </location>
</feature>
<evidence type="ECO:0000256" key="1">
    <source>
        <dbReference type="ARBA" id="ARBA00004273"/>
    </source>
</evidence>
<keyword evidence="5" id="KW-0999">Mitochondrion inner membrane</keyword>
<comment type="subcellular location">
    <subcellularLocation>
        <location evidence="1">Mitochondrion inner membrane</location>
    </subcellularLocation>
</comment>